<dbReference type="PANTHER" id="PTHR11092:SF0">
    <property type="entry name" value="EPIMERASE FAMILY PROTEIN SDR39U1"/>
    <property type="match status" value="1"/>
</dbReference>
<evidence type="ECO:0000313" key="5">
    <source>
        <dbReference type="Proteomes" id="UP000255230"/>
    </source>
</evidence>
<reference evidence="4 5" key="1">
    <citation type="submission" date="2018-06" db="EMBL/GenBank/DDBJ databases">
        <authorList>
            <consortium name="Pathogen Informatics"/>
            <person name="Doyle S."/>
        </authorList>
    </citation>
    <scope>NUCLEOTIDE SEQUENCE [LARGE SCALE GENOMIC DNA]</scope>
    <source>
        <strain evidence="4 5">NCTC10465</strain>
    </source>
</reference>
<dbReference type="Proteomes" id="UP000255230">
    <property type="component" value="Unassembled WGS sequence"/>
</dbReference>
<dbReference type="InterPro" id="IPR001509">
    <property type="entry name" value="Epimerase_deHydtase"/>
</dbReference>
<proteinExistence type="inferred from homology"/>
<dbReference type="SUPFAM" id="SSF51735">
    <property type="entry name" value="NAD(P)-binding Rossmann-fold domains"/>
    <property type="match status" value="1"/>
</dbReference>
<dbReference type="GeneID" id="35779701"/>
<gene>
    <name evidence="4" type="ORF">NCTC10465_00164</name>
</gene>
<dbReference type="Pfam" id="PF01370">
    <property type="entry name" value="Epimerase"/>
    <property type="match status" value="1"/>
</dbReference>
<dbReference type="KEGG" id="mos:AXE82_06450"/>
<sequence>MKILITGGSGFLGTALTQSLKTHGVKGDTASVTWVSRSVEKEKTKNIADDVISYDDLASTDQTYDVIINLAGAGIADSRWTDARKQELFDSRLKPTQAVIDYIERIGNKPKLLISGSAIGWYGIQHENDPTALDETSPVTKTDFAHEICQAWEQLALTAQDTAKYAVTDAVPVAIVRTGVVIAPEGGMVGRLITPFKMGTGGKLGNGQQIMSWISRSDWVRAVIFIIEQNLTHTLPTQQIYNLTNPTPISNAAFTDAMGTWLHRPTLMTLPAFVVKTMFGEMSTLLLDGQRVVPTALLDKGFEFNDLTVLDALKS</sequence>
<dbReference type="Gene3D" id="3.40.50.720">
    <property type="entry name" value="NAD(P)-binding Rossmann-like Domain"/>
    <property type="match status" value="1"/>
</dbReference>
<dbReference type="InterPro" id="IPR013549">
    <property type="entry name" value="DUF1731"/>
</dbReference>
<dbReference type="PANTHER" id="PTHR11092">
    <property type="entry name" value="SUGAR NUCLEOTIDE EPIMERASE RELATED"/>
    <property type="match status" value="1"/>
</dbReference>
<dbReference type="InterPro" id="IPR036291">
    <property type="entry name" value="NAD(P)-bd_dom_sf"/>
</dbReference>
<dbReference type="AlphaFoldDB" id="A0A378Q6W0"/>
<dbReference type="RefSeq" id="WP_062332721.1">
    <property type="nucleotide sequence ID" value="NZ_CBCRZU010000004.1"/>
</dbReference>
<organism evidence="4 5">
    <name type="scientific">Faucicola osloensis</name>
    <name type="common">Moraxella osloensis</name>
    <dbReference type="NCBI Taxonomy" id="34062"/>
    <lineage>
        <taxon>Bacteria</taxon>
        <taxon>Pseudomonadati</taxon>
        <taxon>Pseudomonadota</taxon>
        <taxon>Gammaproteobacteria</taxon>
        <taxon>Moraxellales</taxon>
        <taxon>Moraxellaceae</taxon>
        <taxon>Faucicola</taxon>
    </lineage>
</organism>
<evidence type="ECO:0000259" key="2">
    <source>
        <dbReference type="Pfam" id="PF01370"/>
    </source>
</evidence>
<keyword evidence="5" id="KW-1185">Reference proteome</keyword>
<feature type="domain" description="DUF1731" evidence="3">
    <location>
        <begin position="270"/>
        <end position="314"/>
    </location>
</feature>
<dbReference type="NCBIfam" id="TIGR01777">
    <property type="entry name" value="yfcH"/>
    <property type="match status" value="1"/>
</dbReference>
<name>A0A378Q6W0_FAUOS</name>
<dbReference type="Pfam" id="PF08338">
    <property type="entry name" value="DUF1731"/>
    <property type="match status" value="1"/>
</dbReference>
<evidence type="ECO:0000256" key="1">
    <source>
        <dbReference type="ARBA" id="ARBA00009353"/>
    </source>
</evidence>
<dbReference type="InterPro" id="IPR010099">
    <property type="entry name" value="SDR39U1"/>
</dbReference>
<evidence type="ECO:0000313" key="4">
    <source>
        <dbReference type="EMBL" id="STY96415.1"/>
    </source>
</evidence>
<dbReference type="EMBL" id="UGPY01000001">
    <property type="protein sequence ID" value="STY96415.1"/>
    <property type="molecule type" value="Genomic_DNA"/>
</dbReference>
<accession>A0A378Q6W0</accession>
<evidence type="ECO:0000259" key="3">
    <source>
        <dbReference type="Pfam" id="PF08338"/>
    </source>
</evidence>
<feature type="domain" description="NAD-dependent epimerase/dehydratase" evidence="2">
    <location>
        <begin position="3"/>
        <end position="230"/>
    </location>
</feature>
<comment type="similarity">
    <text evidence="1">Belongs to the NAD(P)-dependent epimerase/dehydratase family. SDR39U1 subfamily.</text>
</comment>
<protein>
    <submittedName>
        <fullName evidence="4">Epimerase family protein SA0724</fullName>
    </submittedName>
</protein>